<evidence type="ECO:0000256" key="1">
    <source>
        <dbReference type="ARBA" id="ARBA00023002"/>
    </source>
</evidence>
<evidence type="ECO:0000313" key="3">
    <source>
        <dbReference type="Proteomes" id="UP001320245"/>
    </source>
</evidence>
<keyword evidence="1" id="KW-0560">Oxidoreductase</keyword>
<evidence type="ECO:0000313" key="2">
    <source>
        <dbReference type="EMBL" id="KAK7736648.1"/>
    </source>
</evidence>
<dbReference type="EMBL" id="JAJSPL020000032">
    <property type="protein sequence ID" value="KAK7736648.1"/>
    <property type="molecule type" value="Genomic_DNA"/>
</dbReference>
<dbReference type="InterPro" id="IPR042098">
    <property type="entry name" value="TauD-like_sf"/>
</dbReference>
<organism evidence="2 3">
    <name type="scientific">Cytospora paraplurivora</name>
    <dbReference type="NCBI Taxonomy" id="2898453"/>
    <lineage>
        <taxon>Eukaryota</taxon>
        <taxon>Fungi</taxon>
        <taxon>Dikarya</taxon>
        <taxon>Ascomycota</taxon>
        <taxon>Pezizomycotina</taxon>
        <taxon>Sordariomycetes</taxon>
        <taxon>Sordariomycetidae</taxon>
        <taxon>Diaporthales</taxon>
        <taxon>Cytosporaceae</taxon>
        <taxon>Cytospora</taxon>
    </lineage>
</organism>
<protein>
    <recommendedName>
        <fullName evidence="4">TauD/TfdA-like domain-containing protein</fullName>
    </recommendedName>
</protein>
<gene>
    <name evidence="2" type="ORF">SLS53_006854</name>
</gene>
<dbReference type="Gene3D" id="3.60.130.10">
    <property type="entry name" value="Clavaminate synthase-like"/>
    <property type="match status" value="1"/>
</dbReference>
<dbReference type="InterPro" id="IPR050411">
    <property type="entry name" value="AlphaKG_dependent_hydroxylases"/>
</dbReference>
<dbReference type="PANTHER" id="PTHR10696">
    <property type="entry name" value="GAMMA-BUTYROBETAINE HYDROXYLASE-RELATED"/>
    <property type="match status" value="1"/>
</dbReference>
<dbReference type="SUPFAM" id="SSF51197">
    <property type="entry name" value="Clavaminate synthase-like"/>
    <property type="match status" value="1"/>
</dbReference>
<sequence>MTSEHTFEPFSFEGQQDVQTFAPLPSAEFPLALRPAGDWKPSLQESVDAIRQLAISGELKELIKKHGGALIIRGLPIKTAEDYSEVAHAFGFVAHEEVGRPPVRTVLAKNVKTANEGEYGWSTIHPAWVSFTALAVPESGLGLAKALREQAPQFVENLRKKGVKYVYRYGVAKVVSSTGASIIDAYGQHVKPEDDEITVRKKVEQEVRRHSHELEWHEDGSLSVTHVVPIIRKNEDYGLTTWFGNLTSAWGRSKHHGATKPPYRGDDGSYHPPPLYGDGTVIESDYLNLALAIAESSQVLIKWKQGDVVLLDMPIQHRLTEKQEKTEAARQRRVFIANLPPTGTRAEVGEFIQRNTLETSDLPLIGWSTEQQVRRKPLRIGSEVPL</sequence>
<name>A0AAN9YEL2_9PEZI</name>
<dbReference type="GO" id="GO:0016491">
    <property type="term" value="F:oxidoreductase activity"/>
    <property type="evidence" value="ECO:0007669"/>
    <property type="project" value="UniProtKB-KW"/>
</dbReference>
<evidence type="ECO:0008006" key="4">
    <source>
        <dbReference type="Google" id="ProtNLM"/>
    </source>
</evidence>
<proteinExistence type="predicted"/>
<keyword evidence="3" id="KW-1185">Reference proteome</keyword>
<dbReference type="PANTHER" id="PTHR10696:SF21">
    <property type="entry name" value="TAUD_TFDA-LIKE DOMAIN-CONTAINING PROTEIN"/>
    <property type="match status" value="1"/>
</dbReference>
<reference evidence="2 3" key="1">
    <citation type="journal article" date="2023" name="PLoS ONE">
        <title>Cytospora paraplurivora sp. nov. isolated from orchards with fruit tree decline syndrome in Ontario, Canada.</title>
        <authorList>
            <person name="Ilyukhin E."/>
            <person name="Nguyen H.D.T."/>
            <person name="Castle A.J."/>
            <person name="Ellouze W."/>
        </authorList>
    </citation>
    <scope>NUCLEOTIDE SEQUENCE [LARGE SCALE GENOMIC DNA]</scope>
    <source>
        <strain evidence="2 3">FDS-564</strain>
    </source>
</reference>
<dbReference type="Proteomes" id="UP001320245">
    <property type="component" value="Unassembled WGS sequence"/>
</dbReference>
<comment type="caution">
    <text evidence="2">The sequence shown here is derived from an EMBL/GenBank/DDBJ whole genome shotgun (WGS) entry which is preliminary data.</text>
</comment>
<dbReference type="AlphaFoldDB" id="A0AAN9YEL2"/>
<accession>A0AAN9YEL2</accession>